<protein>
    <recommendedName>
        <fullName evidence="4">G protein-coupled receptor</fullName>
    </recommendedName>
</protein>
<keyword evidence="3" id="KW-1185">Reference proteome</keyword>
<feature type="non-terminal residue" evidence="2">
    <location>
        <position position="1"/>
    </location>
</feature>
<dbReference type="Proteomes" id="UP001432027">
    <property type="component" value="Unassembled WGS sequence"/>
</dbReference>
<accession>A0AAV5TZ09</accession>
<keyword evidence="1" id="KW-0812">Transmembrane</keyword>
<evidence type="ECO:0000313" key="2">
    <source>
        <dbReference type="EMBL" id="GMS99458.1"/>
    </source>
</evidence>
<dbReference type="AlphaFoldDB" id="A0AAV5TZ09"/>
<feature type="transmembrane region" description="Helical" evidence="1">
    <location>
        <begin position="139"/>
        <end position="162"/>
    </location>
</feature>
<evidence type="ECO:0000313" key="3">
    <source>
        <dbReference type="Proteomes" id="UP001432027"/>
    </source>
</evidence>
<feature type="transmembrane region" description="Helical" evidence="1">
    <location>
        <begin position="182"/>
        <end position="209"/>
    </location>
</feature>
<feature type="non-terminal residue" evidence="2">
    <location>
        <position position="291"/>
    </location>
</feature>
<feature type="transmembrane region" description="Helical" evidence="1">
    <location>
        <begin position="98"/>
        <end position="118"/>
    </location>
</feature>
<reference evidence="2" key="1">
    <citation type="submission" date="2023-10" db="EMBL/GenBank/DDBJ databases">
        <title>Genome assembly of Pristionchus species.</title>
        <authorList>
            <person name="Yoshida K."/>
            <person name="Sommer R.J."/>
        </authorList>
    </citation>
    <scope>NUCLEOTIDE SEQUENCE</scope>
    <source>
        <strain evidence="2">RS0144</strain>
    </source>
</reference>
<gene>
    <name evidence="2" type="ORF">PENTCL1PPCAC_21633</name>
</gene>
<keyword evidence="1" id="KW-0472">Membrane</keyword>
<organism evidence="2 3">
    <name type="scientific">Pristionchus entomophagus</name>
    <dbReference type="NCBI Taxonomy" id="358040"/>
    <lineage>
        <taxon>Eukaryota</taxon>
        <taxon>Metazoa</taxon>
        <taxon>Ecdysozoa</taxon>
        <taxon>Nematoda</taxon>
        <taxon>Chromadorea</taxon>
        <taxon>Rhabditida</taxon>
        <taxon>Rhabditina</taxon>
        <taxon>Diplogasteromorpha</taxon>
        <taxon>Diplogasteroidea</taxon>
        <taxon>Neodiplogasteridae</taxon>
        <taxon>Pristionchus</taxon>
    </lineage>
</organism>
<evidence type="ECO:0008006" key="4">
    <source>
        <dbReference type="Google" id="ProtNLM"/>
    </source>
</evidence>
<feature type="transmembrane region" description="Helical" evidence="1">
    <location>
        <begin position="22"/>
        <end position="44"/>
    </location>
</feature>
<feature type="transmembrane region" description="Helical" evidence="1">
    <location>
        <begin position="221"/>
        <end position="246"/>
    </location>
</feature>
<comment type="caution">
    <text evidence="2">The sequence shown here is derived from an EMBL/GenBank/DDBJ whole genome shotgun (WGS) entry which is preliminary data.</text>
</comment>
<proteinExistence type="predicted"/>
<feature type="transmembrane region" description="Helical" evidence="1">
    <location>
        <begin position="56"/>
        <end position="78"/>
    </location>
</feature>
<name>A0AAV5TZ09_9BILA</name>
<evidence type="ECO:0000256" key="1">
    <source>
        <dbReference type="SAM" id="Phobius"/>
    </source>
</evidence>
<sequence>FFSETPYDSPHFIIRTDTMKMAWLNVIFSWIGYAFFAFILYCCVKSGVFFKRLHDVFLILIFAFAFDFVEMRMHLFFIFELGEKAEQFWRWGTFVPTTLGACTIALYLSFLNFFIIYVEAIVSIRRFIISFFRITIPANLVYISLGIVFSAKILFLIATFLWGEADSSSLICTRIYGLRYPFIAWVIVWMLTLPIAPISSLLIIIKRVVKKEHDNQDSGVSVLLLTSSLSMAVLFVSFVISSSYYHRDPPLVLTALRVVASTFQDFRFLFQCILAVVIVDDIRSEIIILFS</sequence>
<dbReference type="EMBL" id="BTSX01000005">
    <property type="protein sequence ID" value="GMS99458.1"/>
    <property type="molecule type" value="Genomic_DNA"/>
</dbReference>
<keyword evidence="1" id="KW-1133">Transmembrane helix</keyword>